<feature type="transmembrane region" description="Helical" evidence="10">
    <location>
        <begin position="33"/>
        <end position="50"/>
    </location>
</feature>
<comment type="caution">
    <text evidence="10">Lacks conserved residue(s) required for the propagation of feature annotation.</text>
</comment>
<dbReference type="PANTHER" id="PTHR46139:SF3">
    <property type="entry name" value="ALKALINE CERAMIDASE"/>
    <property type="match status" value="1"/>
</dbReference>
<sequence length="236" mass="27687">MVSNIPFLVLPLIMMSLHKNYSTRVPHCNHVNLVWLLLIGIGIGSIYFHATLSLFGQFIDEIGILWVCCAVMCVWMLDCYLHPWCRRHRSWYQIIVICFALLATLLSFLKPEINHFFLFLFIVPAFMVLKNEMNKSDYCLFKRLCKYTLATWTLALLFWVCDRVFCPFWLHLHFPYLHGIWHILTSIGGCEACVCYAYCYAKEQVSEKQPVLQFYSLIGKNSLCGLWYVTFYDSSV</sequence>
<organism evidence="11 12">
    <name type="scientific">Clavelina lepadiformis</name>
    <name type="common">Light-bulb sea squirt</name>
    <name type="synonym">Ascidia lepadiformis</name>
    <dbReference type="NCBI Taxonomy" id="159417"/>
    <lineage>
        <taxon>Eukaryota</taxon>
        <taxon>Metazoa</taxon>
        <taxon>Chordata</taxon>
        <taxon>Tunicata</taxon>
        <taxon>Ascidiacea</taxon>
        <taxon>Aplousobranchia</taxon>
        <taxon>Clavelinidae</taxon>
        <taxon>Clavelina</taxon>
    </lineage>
</organism>
<evidence type="ECO:0000256" key="1">
    <source>
        <dbReference type="ARBA" id="ARBA00004141"/>
    </source>
</evidence>
<name>A0ABP0H4L8_CLALP</name>
<evidence type="ECO:0000256" key="10">
    <source>
        <dbReference type="RuleBase" id="RU364079"/>
    </source>
</evidence>
<evidence type="ECO:0000256" key="9">
    <source>
        <dbReference type="ARBA" id="ARBA00049511"/>
    </source>
</evidence>
<comment type="catalytic activity">
    <reaction evidence="9">
        <text>an N-acylsphinganine + H2O = sphinganine + a fatty acid</text>
        <dbReference type="Rhea" id="RHEA:33551"/>
        <dbReference type="ChEBI" id="CHEBI:15377"/>
        <dbReference type="ChEBI" id="CHEBI:28868"/>
        <dbReference type="ChEBI" id="CHEBI:31488"/>
        <dbReference type="ChEBI" id="CHEBI:57817"/>
    </reaction>
    <physiologicalReaction direction="left-to-right" evidence="9">
        <dbReference type="Rhea" id="RHEA:33552"/>
    </physiologicalReaction>
</comment>
<reference evidence="11 12" key="1">
    <citation type="submission" date="2024-02" db="EMBL/GenBank/DDBJ databases">
        <authorList>
            <person name="Daric V."/>
            <person name="Darras S."/>
        </authorList>
    </citation>
    <scope>NUCLEOTIDE SEQUENCE [LARGE SCALE GENOMIC DNA]</scope>
</reference>
<comment type="caution">
    <text evidence="11">The sequence shown here is derived from an EMBL/GenBank/DDBJ whole genome shotgun (WGS) entry which is preliminary data.</text>
</comment>
<evidence type="ECO:0000256" key="6">
    <source>
        <dbReference type="ARBA" id="ARBA00023136"/>
    </source>
</evidence>
<evidence type="ECO:0000256" key="5">
    <source>
        <dbReference type="ARBA" id="ARBA00022989"/>
    </source>
</evidence>
<keyword evidence="12" id="KW-1185">Reference proteome</keyword>
<dbReference type="InterPro" id="IPR008901">
    <property type="entry name" value="ACER"/>
</dbReference>
<evidence type="ECO:0000313" key="11">
    <source>
        <dbReference type="EMBL" id="CAK8697919.1"/>
    </source>
</evidence>
<comment type="catalytic activity">
    <reaction evidence="7">
        <text>N-(9Z-octadecenoyl)-sphing-4-enine + H2O = sphing-4-enine + (9Z)-octadecenoate</text>
        <dbReference type="Rhea" id="RHEA:41299"/>
        <dbReference type="ChEBI" id="CHEBI:15377"/>
        <dbReference type="ChEBI" id="CHEBI:30823"/>
        <dbReference type="ChEBI" id="CHEBI:57756"/>
        <dbReference type="ChEBI" id="CHEBI:77996"/>
    </reaction>
    <physiologicalReaction direction="left-to-right" evidence="7">
        <dbReference type="Rhea" id="RHEA:41300"/>
    </physiologicalReaction>
</comment>
<evidence type="ECO:0000256" key="3">
    <source>
        <dbReference type="ARBA" id="ARBA00022692"/>
    </source>
</evidence>
<feature type="transmembrane region" description="Helical" evidence="10">
    <location>
        <begin position="62"/>
        <end position="81"/>
    </location>
</feature>
<feature type="transmembrane region" description="Helical" evidence="10">
    <location>
        <begin position="176"/>
        <end position="199"/>
    </location>
</feature>
<keyword evidence="6 10" id="KW-0472">Membrane</keyword>
<keyword evidence="4 10" id="KW-0378">Hydrolase</keyword>
<dbReference type="Pfam" id="PF05875">
    <property type="entry name" value="Ceramidase"/>
    <property type="match status" value="1"/>
</dbReference>
<evidence type="ECO:0000256" key="7">
    <source>
        <dbReference type="ARBA" id="ARBA00047401"/>
    </source>
</evidence>
<evidence type="ECO:0000256" key="4">
    <source>
        <dbReference type="ARBA" id="ARBA00022801"/>
    </source>
</evidence>
<protein>
    <recommendedName>
        <fullName evidence="10">Alkaline ceramidase</fullName>
        <ecNumber evidence="10">3.5.1.-</ecNumber>
    </recommendedName>
</protein>
<feature type="transmembrane region" description="Helical" evidence="10">
    <location>
        <begin position="113"/>
        <end position="129"/>
    </location>
</feature>
<evidence type="ECO:0000313" key="12">
    <source>
        <dbReference type="Proteomes" id="UP001642483"/>
    </source>
</evidence>
<dbReference type="Proteomes" id="UP001642483">
    <property type="component" value="Unassembled WGS sequence"/>
</dbReference>
<proteinExistence type="inferred from homology"/>
<comment type="catalytic activity">
    <reaction evidence="8">
        <text>an N-acylsphing-4-enine + H2O = sphing-4-enine + a fatty acid</text>
        <dbReference type="Rhea" id="RHEA:20856"/>
        <dbReference type="ChEBI" id="CHEBI:15377"/>
        <dbReference type="ChEBI" id="CHEBI:28868"/>
        <dbReference type="ChEBI" id="CHEBI:52639"/>
        <dbReference type="ChEBI" id="CHEBI:57756"/>
        <dbReference type="EC" id="3.5.1.23"/>
    </reaction>
    <physiologicalReaction direction="left-to-right" evidence="8">
        <dbReference type="Rhea" id="RHEA:20857"/>
    </physiologicalReaction>
</comment>
<dbReference type="EMBL" id="CAWYQH010000174">
    <property type="protein sequence ID" value="CAK8697919.1"/>
    <property type="molecule type" value="Genomic_DNA"/>
</dbReference>
<keyword evidence="3 10" id="KW-0812">Transmembrane</keyword>
<dbReference type="EC" id="3.5.1.-" evidence="10"/>
<comment type="function">
    <text evidence="10">Hydrolyzes the sphingolipid ceramide into sphingosine and free fatty acid.</text>
</comment>
<keyword evidence="5 10" id="KW-1133">Transmembrane helix</keyword>
<comment type="similarity">
    <text evidence="2 10">Belongs to the alkaline ceramidase family.</text>
</comment>
<feature type="transmembrane region" description="Helical" evidence="10">
    <location>
        <begin position="149"/>
        <end position="170"/>
    </location>
</feature>
<evidence type="ECO:0000256" key="8">
    <source>
        <dbReference type="ARBA" id="ARBA00048323"/>
    </source>
</evidence>
<gene>
    <name evidence="11" type="ORF">CVLEPA_LOCUS31402</name>
</gene>
<evidence type="ECO:0000256" key="2">
    <source>
        <dbReference type="ARBA" id="ARBA00009780"/>
    </source>
</evidence>
<dbReference type="PANTHER" id="PTHR46139">
    <property type="entry name" value="ALKALINE CERAMIDASE"/>
    <property type="match status" value="1"/>
</dbReference>
<keyword evidence="10" id="KW-0443">Lipid metabolism</keyword>
<feature type="transmembrane region" description="Helical" evidence="10">
    <location>
        <begin position="90"/>
        <end position="107"/>
    </location>
</feature>
<accession>A0ABP0H4L8</accession>
<comment type="subcellular location">
    <subcellularLocation>
        <location evidence="1">Membrane</location>
        <topology evidence="1">Multi-pass membrane protein</topology>
    </subcellularLocation>
</comment>